<evidence type="ECO:0000313" key="1">
    <source>
        <dbReference type="EMBL" id="AGI69476.1"/>
    </source>
</evidence>
<dbReference type="HOGENOM" id="CLU_070576_0_0_5"/>
<dbReference type="eggNOG" id="COG4093">
    <property type="taxonomic scope" value="Bacteria"/>
</dbReference>
<sequence length="331" mass="36246">MRNLIALVVVLTTLYGGYWFVGRSQIQSRLTDAIAQVDAGEMNVTYASLATRGFPSRFDTTVTDLVIEDPGARVRWETPVFQILALSYQPNNVRAYFPEEQVFIIDGARYTLFTNEMVARGQVSASAALAFQQAELELLNPRLRTEGGEELALARLFAAMRLTPETTQSYDVYFEARSIVLPENIRSLIDPQGLQPPIMQNLRLDSDLVLSDPIELNSADAVALSITTLSIREFALAWGEMSVSVIGDVTPDDAGVLDGSITISARNWQQALDLALASGALEDDRIFLLTEIAKNFDETPQILDTLTVTLSIVNGEMALGGFALGPAPLLR</sequence>
<evidence type="ECO:0000313" key="2">
    <source>
        <dbReference type="Proteomes" id="UP000005307"/>
    </source>
</evidence>
<gene>
    <name evidence="1" type="ORF">OAN307_c40640</name>
</gene>
<proteinExistence type="predicted"/>
<organism evidence="1 2">
    <name type="scientific">Octadecabacter antarcticus 307</name>
    <dbReference type="NCBI Taxonomy" id="391626"/>
    <lineage>
        <taxon>Bacteria</taxon>
        <taxon>Pseudomonadati</taxon>
        <taxon>Pseudomonadota</taxon>
        <taxon>Alphaproteobacteria</taxon>
        <taxon>Rhodobacterales</taxon>
        <taxon>Roseobacteraceae</taxon>
        <taxon>Octadecabacter</taxon>
    </lineage>
</organism>
<accession>M9RGH3</accession>
<dbReference type="InterPro" id="IPR018666">
    <property type="entry name" value="DUF2125"/>
</dbReference>
<keyword evidence="2" id="KW-1185">Reference proteome</keyword>
<dbReference type="AlphaFoldDB" id="M9RGH3"/>
<dbReference type="Pfam" id="PF09898">
    <property type="entry name" value="DUF2125"/>
    <property type="match status" value="1"/>
</dbReference>
<dbReference type="KEGG" id="oat:OAN307_c40640"/>
<dbReference type="STRING" id="391626.OAN307_c40640"/>
<dbReference type="OrthoDB" id="7625707at2"/>
<name>M9RGH3_9RHOB</name>
<dbReference type="EMBL" id="CP003740">
    <property type="protein sequence ID" value="AGI69476.1"/>
    <property type="molecule type" value="Genomic_DNA"/>
</dbReference>
<reference evidence="1 2" key="1">
    <citation type="journal article" date="2013" name="PLoS ONE">
        <title>Poles Apart: Arctic and Antarctic Octadecabacter strains Share High Genome Plasticity and a New Type of Xanthorhodopsin.</title>
        <authorList>
            <person name="Vollmers J."/>
            <person name="Voget S."/>
            <person name="Dietrich S."/>
            <person name="Gollnow K."/>
            <person name="Smits M."/>
            <person name="Meyer K."/>
            <person name="Brinkhoff T."/>
            <person name="Simon M."/>
            <person name="Daniel R."/>
        </authorList>
    </citation>
    <scope>NUCLEOTIDE SEQUENCE [LARGE SCALE GENOMIC DNA]</scope>
    <source>
        <strain evidence="1 2">307</strain>
    </source>
</reference>
<dbReference type="RefSeq" id="WP_015501409.1">
    <property type="nucleotide sequence ID" value="NC_020911.1"/>
</dbReference>
<dbReference type="Proteomes" id="UP000005307">
    <property type="component" value="Chromosome"/>
</dbReference>
<protein>
    <submittedName>
        <fullName evidence="1">DUF2125-family protein</fullName>
    </submittedName>
</protein>